<evidence type="ECO:0000256" key="4">
    <source>
        <dbReference type="ARBA" id="ARBA00022692"/>
    </source>
</evidence>
<feature type="transmembrane region" description="Helical" evidence="11">
    <location>
        <begin position="225"/>
        <end position="248"/>
    </location>
</feature>
<dbReference type="Pfam" id="PF02076">
    <property type="entry name" value="STE3"/>
    <property type="match status" value="1"/>
</dbReference>
<evidence type="ECO:0000313" key="12">
    <source>
        <dbReference type="EMBL" id="KAG9195866.1"/>
    </source>
</evidence>
<feature type="compositionally biased region" description="Low complexity" evidence="10">
    <location>
        <begin position="425"/>
        <end position="434"/>
    </location>
</feature>
<evidence type="ECO:0000256" key="7">
    <source>
        <dbReference type="ARBA" id="ARBA00023136"/>
    </source>
</evidence>
<evidence type="ECO:0000256" key="6">
    <source>
        <dbReference type="ARBA" id="ARBA00023040"/>
    </source>
</evidence>
<keyword evidence="4 11" id="KW-0812">Transmembrane</keyword>
<keyword evidence="3" id="KW-0589">Pheromone response</keyword>
<keyword evidence="13" id="KW-1185">Reference proteome</keyword>
<keyword evidence="7 11" id="KW-0472">Membrane</keyword>
<organism evidence="12 13">
    <name type="scientific">Alternaria panax</name>
    <dbReference type="NCBI Taxonomy" id="48097"/>
    <lineage>
        <taxon>Eukaryota</taxon>
        <taxon>Fungi</taxon>
        <taxon>Dikarya</taxon>
        <taxon>Ascomycota</taxon>
        <taxon>Pezizomycotina</taxon>
        <taxon>Dothideomycetes</taxon>
        <taxon>Pleosporomycetidae</taxon>
        <taxon>Pleosporales</taxon>
        <taxon>Pleosporineae</taxon>
        <taxon>Pleosporaceae</taxon>
        <taxon>Alternaria</taxon>
        <taxon>Alternaria sect. Panax</taxon>
    </lineage>
</organism>
<feature type="transmembrane region" description="Helical" evidence="11">
    <location>
        <begin position="54"/>
        <end position="73"/>
    </location>
</feature>
<keyword evidence="8" id="KW-0675">Receptor</keyword>
<feature type="transmembrane region" description="Helical" evidence="11">
    <location>
        <begin position="175"/>
        <end position="205"/>
    </location>
</feature>
<dbReference type="PANTHER" id="PTHR28097:SF1">
    <property type="entry name" value="PHEROMONE A FACTOR RECEPTOR"/>
    <property type="match status" value="1"/>
</dbReference>
<evidence type="ECO:0000256" key="2">
    <source>
        <dbReference type="ARBA" id="ARBA00011085"/>
    </source>
</evidence>
<gene>
    <name evidence="12" type="ORF">G6011_00987</name>
</gene>
<comment type="caution">
    <text evidence="12">The sequence shown here is derived from an EMBL/GenBank/DDBJ whole genome shotgun (WGS) entry which is preliminary data.</text>
</comment>
<feature type="compositionally biased region" description="Polar residues" evidence="10">
    <location>
        <begin position="402"/>
        <end position="413"/>
    </location>
</feature>
<feature type="transmembrane region" description="Helical" evidence="11">
    <location>
        <begin position="135"/>
        <end position="155"/>
    </location>
</feature>
<evidence type="ECO:0000256" key="5">
    <source>
        <dbReference type="ARBA" id="ARBA00022989"/>
    </source>
</evidence>
<evidence type="ECO:0000256" key="1">
    <source>
        <dbReference type="ARBA" id="ARBA00004141"/>
    </source>
</evidence>
<sequence length="557" mass="62571">MDSNTTIIPEMYGPNAPLYPTAVLFPAFAFPSWLLCIAPMIWHFRQANIAAGSLILWIILANFFNSVNAFIWPRDNFQEWWEGAVWCDIHVRLQVGSYVGMTASVAMVIRKLAIVMDTRNMTVSTSRNSKMWTKIWEVVWCWVAPCFLIALYYVVQPARYFIYGIVGCVSAYDSSWLSIVLSFMWPTIGMLFASYWAFLLVYRLYRYRREFHRLVTARNTTSSRFVRLFILSLVVVLVYLSYSIYLLVDVSKWADLPYSWSAVHDPLRFSTIIKVPVMGVVSFEKWVQVATGYITFSLLGTGVDANAHYRRILVRLGLGRIWTGLDVTSENDSRTPKSFTAARAWTASVSSRAKSMLWSTRSGSTTTTNTASTIDDFAKDMFTDTTSNRSVGLDSIPRLHSVTTQETLLSQKDSTSTPTPPATTSPPAHASPPSRSFFRRYFARPSLNGPLLPLFSYRNITEISRSNNSSSNNPSITAAPTGVHARAWATSTFTCNSPTSSSQTTIAAAGRGHGHVTGNSVHVVREVHQRRDEKTGSEHECERGYGEHGGKDMRDWA</sequence>
<dbReference type="GO" id="GO:0005886">
    <property type="term" value="C:plasma membrane"/>
    <property type="evidence" value="ECO:0007669"/>
    <property type="project" value="TreeGrafter"/>
</dbReference>
<dbReference type="EMBL" id="JAANER010000001">
    <property type="protein sequence ID" value="KAG9195866.1"/>
    <property type="molecule type" value="Genomic_DNA"/>
</dbReference>
<comment type="similarity">
    <text evidence="2">Belongs to the G-protein coupled receptor 4 family.</text>
</comment>
<dbReference type="AlphaFoldDB" id="A0AAD4IJ22"/>
<evidence type="ECO:0000256" key="11">
    <source>
        <dbReference type="SAM" id="Phobius"/>
    </source>
</evidence>
<evidence type="ECO:0000313" key="13">
    <source>
        <dbReference type="Proteomes" id="UP001199106"/>
    </source>
</evidence>
<dbReference type="PANTHER" id="PTHR28097">
    <property type="entry name" value="PHEROMONE A FACTOR RECEPTOR"/>
    <property type="match status" value="1"/>
</dbReference>
<dbReference type="GO" id="GO:0004932">
    <property type="term" value="F:mating-type factor pheromone receptor activity"/>
    <property type="evidence" value="ECO:0007669"/>
    <property type="project" value="InterPro"/>
</dbReference>
<feature type="region of interest" description="Disordered" evidence="10">
    <location>
        <begin position="402"/>
        <end position="435"/>
    </location>
</feature>
<protein>
    <submittedName>
        <fullName evidence="12">Uncharacterized protein</fullName>
    </submittedName>
</protein>
<evidence type="ECO:0000256" key="10">
    <source>
        <dbReference type="SAM" id="MobiDB-lite"/>
    </source>
</evidence>
<dbReference type="CDD" id="cd14966">
    <property type="entry name" value="7tmD_STE3"/>
    <property type="match status" value="1"/>
</dbReference>
<feature type="transmembrane region" description="Helical" evidence="11">
    <location>
        <begin position="93"/>
        <end position="114"/>
    </location>
</feature>
<dbReference type="InterPro" id="IPR001499">
    <property type="entry name" value="GPCR_STE3"/>
</dbReference>
<keyword evidence="9" id="KW-0807">Transducer</keyword>
<proteinExistence type="inferred from homology"/>
<dbReference type="Proteomes" id="UP001199106">
    <property type="component" value="Unassembled WGS sequence"/>
</dbReference>
<accession>A0AAD4IJ22</accession>
<reference evidence="12" key="1">
    <citation type="submission" date="2021-07" db="EMBL/GenBank/DDBJ databases">
        <title>Genome Resource of American Ginseng Black Spot Pathogen Alternaria panax.</title>
        <authorList>
            <person name="Qiu C."/>
            <person name="Wang W."/>
            <person name="Liu Z."/>
        </authorList>
    </citation>
    <scope>NUCLEOTIDE SEQUENCE</scope>
    <source>
        <strain evidence="12">BNCC115425</strain>
    </source>
</reference>
<evidence type="ECO:0000256" key="8">
    <source>
        <dbReference type="ARBA" id="ARBA00023170"/>
    </source>
</evidence>
<dbReference type="PRINTS" id="PR00899">
    <property type="entry name" value="GPCRSTE3"/>
</dbReference>
<keyword evidence="5 11" id="KW-1133">Transmembrane helix</keyword>
<comment type="subcellular location">
    <subcellularLocation>
        <location evidence="1">Membrane</location>
        <topology evidence="1">Multi-pass membrane protein</topology>
    </subcellularLocation>
</comment>
<feature type="region of interest" description="Disordered" evidence="10">
    <location>
        <begin position="529"/>
        <end position="557"/>
    </location>
</feature>
<feature type="transmembrane region" description="Helical" evidence="11">
    <location>
        <begin position="18"/>
        <end position="42"/>
    </location>
</feature>
<dbReference type="GO" id="GO:0000750">
    <property type="term" value="P:pheromone-dependent signal transduction involved in conjugation with cellular fusion"/>
    <property type="evidence" value="ECO:0007669"/>
    <property type="project" value="TreeGrafter"/>
</dbReference>
<name>A0AAD4IJ22_9PLEO</name>
<evidence type="ECO:0000256" key="3">
    <source>
        <dbReference type="ARBA" id="ARBA00022507"/>
    </source>
</evidence>
<keyword evidence="6" id="KW-0297">G-protein coupled receptor</keyword>
<evidence type="ECO:0000256" key="9">
    <source>
        <dbReference type="ARBA" id="ARBA00023224"/>
    </source>
</evidence>